<feature type="transmembrane region" description="Helical" evidence="3">
    <location>
        <begin position="37"/>
        <end position="55"/>
    </location>
</feature>
<feature type="transmembrane region" description="Helical" evidence="3">
    <location>
        <begin position="412"/>
        <end position="432"/>
    </location>
</feature>
<reference evidence="4 5" key="1">
    <citation type="journal article" date="2013" name="Genome Announc.">
        <title>Complete Genome Sequence of Glaciecola psychrophila Strain 170T.</title>
        <authorList>
            <person name="Yin J."/>
            <person name="Chen J."/>
            <person name="Liu G."/>
            <person name="Yu Y."/>
            <person name="Song L."/>
            <person name="Wang X."/>
            <person name="Qu X."/>
        </authorList>
    </citation>
    <scope>NUCLEOTIDE SEQUENCE [LARGE SCALE GENOMIC DNA]</scope>
    <source>
        <strain evidence="4 5">170</strain>
    </source>
</reference>
<keyword evidence="3" id="KW-0472">Membrane</keyword>
<sequence length="664" mass="74501">MSFNNKIDYMPNQPFSGVGTNASDVEHKRIQKRRWQVLIGMFLLVLIITNALIWSQAPVYQSQSILHFSYKSKTDQGFADLAQQQITLHQQRLKSNSVLSRVSQELEQGQGLIIDVQTLFQALSVEASLTSRILSLKANGNDPQVLKPILDVLSKVYLQLVESETEVSNNVELQVSSEQLALLEDKIANQQQSLELFALENNITSLERDENRVLSQTKNLGESLDQAVADQAQAKALLDSLTESIERGQEVIRPDDKSQIDDTKINLQDISAKLIALSEKYTEAYLERDPTIVSQQKKAQQLEQQLKVQMQTSQLKYIQDTQRDLNTANGKAKQLSTMLVQQVQLAQSFSQKLEQYKRLDNELKALQSQALIITNKQVAQEVSKPFEAKITLLEPAFEPDFAIGPNYQFNTLLSLVVATIAAVFSLLLYSFIVRQKVITAAPHNFVVMPRQANNVGSSSLSYAQHGQLSTPTPELPADPLKLSPITQTLRLLSTYECQALFSVANNQGKAIIGLLLSGVTINELWGIEKTNFSQHYSTLQIDSQFSRNIYIQKELAEALQVTCNKLKDEATIWSNIKSNEDFLQLLVNIGHDAQIAFPGQLSLDVLRHTYLTYLARQGARLNDIEQVAGYTSPSDLALYRNVNQQGKLLDLEQIQTQYNFVVTS</sequence>
<dbReference type="SUPFAM" id="SSF56349">
    <property type="entry name" value="DNA breaking-rejoining enzymes"/>
    <property type="match status" value="1"/>
</dbReference>
<evidence type="ECO:0000313" key="4">
    <source>
        <dbReference type="EMBL" id="AGH47689.1"/>
    </source>
</evidence>
<dbReference type="InterPro" id="IPR011010">
    <property type="entry name" value="DNA_brk_join_enz"/>
</dbReference>
<dbReference type="STRING" id="1129794.C427_5595"/>
<dbReference type="eggNOG" id="COG3206">
    <property type="taxonomic scope" value="Bacteria"/>
</dbReference>
<evidence type="ECO:0000256" key="1">
    <source>
        <dbReference type="ARBA" id="ARBA00023172"/>
    </source>
</evidence>
<dbReference type="GO" id="GO:0003677">
    <property type="term" value="F:DNA binding"/>
    <property type="evidence" value="ECO:0007669"/>
    <property type="project" value="InterPro"/>
</dbReference>
<dbReference type="Gene3D" id="1.10.443.10">
    <property type="entry name" value="Intergrase catalytic core"/>
    <property type="match status" value="1"/>
</dbReference>
<feature type="coiled-coil region" evidence="2">
    <location>
        <begin position="173"/>
        <end position="209"/>
    </location>
</feature>
<evidence type="ECO:0000256" key="3">
    <source>
        <dbReference type="SAM" id="Phobius"/>
    </source>
</evidence>
<keyword evidence="5" id="KW-1185">Reference proteome</keyword>
<keyword evidence="3" id="KW-1133">Transmembrane helix</keyword>
<protein>
    <submittedName>
        <fullName evidence="4">Uncharacterized protein</fullName>
    </submittedName>
</protein>
<dbReference type="InterPro" id="IPR050445">
    <property type="entry name" value="Bact_polysacc_biosynth/exp"/>
</dbReference>
<dbReference type="PANTHER" id="PTHR32309:SF13">
    <property type="entry name" value="FERRIC ENTEROBACTIN TRANSPORT PROTEIN FEPE"/>
    <property type="match status" value="1"/>
</dbReference>
<dbReference type="HOGENOM" id="CLU_415511_0_0_6"/>
<dbReference type="InterPro" id="IPR013762">
    <property type="entry name" value="Integrase-like_cat_sf"/>
</dbReference>
<name>K6ZLP2_9ALTE</name>
<keyword evidence="3" id="KW-0812">Transmembrane</keyword>
<gene>
    <name evidence="4" type="ORF">C427_5595</name>
</gene>
<organism evidence="4 5">
    <name type="scientific">Paraglaciecola psychrophila 170</name>
    <dbReference type="NCBI Taxonomy" id="1129794"/>
    <lineage>
        <taxon>Bacteria</taxon>
        <taxon>Pseudomonadati</taxon>
        <taxon>Pseudomonadota</taxon>
        <taxon>Gammaproteobacteria</taxon>
        <taxon>Alteromonadales</taxon>
        <taxon>Alteromonadaceae</taxon>
        <taxon>Paraglaciecola</taxon>
    </lineage>
</organism>
<keyword evidence="2" id="KW-0175">Coiled coil</keyword>
<dbReference type="EMBL" id="CP003837">
    <property type="protein sequence ID" value="AGH47689.1"/>
    <property type="molecule type" value="Genomic_DNA"/>
</dbReference>
<dbReference type="GO" id="GO:0005886">
    <property type="term" value="C:plasma membrane"/>
    <property type="evidence" value="ECO:0007669"/>
    <property type="project" value="TreeGrafter"/>
</dbReference>
<dbReference type="GO" id="GO:0004713">
    <property type="term" value="F:protein tyrosine kinase activity"/>
    <property type="evidence" value="ECO:0007669"/>
    <property type="project" value="TreeGrafter"/>
</dbReference>
<evidence type="ECO:0000256" key="2">
    <source>
        <dbReference type="SAM" id="Coils"/>
    </source>
</evidence>
<dbReference type="GO" id="GO:0015074">
    <property type="term" value="P:DNA integration"/>
    <property type="evidence" value="ECO:0007669"/>
    <property type="project" value="InterPro"/>
</dbReference>
<evidence type="ECO:0000313" key="5">
    <source>
        <dbReference type="Proteomes" id="UP000011864"/>
    </source>
</evidence>
<dbReference type="PATRIC" id="fig|1129794.4.peg.5572"/>
<dbReference type="Proteomes" id="UP000011864">
    <property type="component" value="Chromosome"/>
</dbReference>
<proteinExistence type="predicted"/>
<keyword evidence="1" id="KW-0233">DNA recombination</keyword>
<dbReference type="RefSeq" id="WP_007636651.1">
    <property type="nucleotide sequence ID" value="NC_020514.1"/>
</dbReference>
<dbReference type="AlphaFoldDB" id="K6ZLP2"/>
<feature type="coiled-coil region" evidence="2">
    <location>
        <begin position="260"/>
        <end position="312"/>
    </location>
</feature>
<dbReference type="OrthoDB" id="6377028at2"/>
<feature type="coiled-coil region" evidence="2">
    <location>
        <begin position="349"/>
        <end position="376"/>
    </location>
</feature>
<dbReference type="eggNOG" id="COG0582">
    <property type="taxonomic scope" value="Bacteria"/>
</dbReference>
<accession>K6ZLP2</accession>
<dbReference type="KEGG" id="gps:C427_5595"/>
<dbReference type="PANTHER" id="PTHR32309">
    <property type="entry name" value="TYROSINE-PROTEIN KINASE"/>
    <property type="match status" value="1"/>
</dbReference>
<dbReference type="GO" id="GO:0006310">
    <property type="term" value="P:DNA recombination"/>
    <property type="evidence" value="ECO:0007669"/>
    <property type="project" value="UniProtKB-KW"/>
</dbReference>